<reference evidence="3 4" key="1">
    <citation type="submission" date="2016-10" db="EMBL/GenBank/DDBJ databases">
        <authorList>
            <person name="de Groot N.N."/>
        </authorList>
    </citation>
    <scope>NUCLEOTIDE SEQUENCE [LARGE SCALE GENOMIC DNA]</scope>
    <source>
        <strain evidence="3 4">DSM 26000</strain>
    </source>
</reference>
<accession>A0A1I3DV68</accession>
<organism evidence="3 4">
    <name type="scientific">Halpernia frigidisoli</name>
    <dbReference type="NCBI Taxonomy" id="1125876"/>
    <lineage>
        <taxon>Bacteria</taxon>
        <taxon>Pseudomonadati</taxon>
        <taxon>Bacteroidota</taxon>
        <taxon>Flavobacteriia</taxon>
        <taxon>Flavobacteriales</taxon>
        <taxon>Weeksellaceae</taxon>
        <taxon>Chryseobacterium group</taxon>
        <taxon>Halpernia</taxon>
    </lineage>
</organism>
<feature type="domain" description="DUF3347" evidence="2">
    <location>
        <begin position="30"/>
        <end position="113"/>
    </location>
</feature>
<dbReference type="InterPro" id="IPR021782">
    <property type="entry name" value="DUF3347"/>
</dbReference>
<dbReference type="RefSeq" id="WP_090078761.1">
    <property type="nucleotide sequence ID" value="NZ_FOQT01000001.1"/>
</dbReference>
<protein>
    <recommendedName>
        <fullName evidence="2">DUF3347 domain-containing protein</fullName>
    </recommendedName>
</protein>
<dbReference type="Pfam" id="PF11827">
    <property type="entry name" value="DUF3347"/>
    <property type="match status" value="1"/>
</dbReference>
<feature type="chain" id="PRO_5011555222" description="DUF3347 domain-containing protein" evidence="1">
    <location>
        <begin position="20"/>
        <end position="156"/>
    </location>
</feature>
<dbReference type="STRING" id="1125876.SAMN05443292_0716"/>
<evidence type="ECO:0000313" key="4">
    <source>
        <dbReference type="Proteomes" id="UP000198931"/>
    </source>
</evidence>
<keyword evidence="4" id="KW-1185">Reference proteome</keyword>
<dbReference type="AlphaFoldDB" id="A0A1I3DV68"/>
<evidence type="ECO:0000259" key="2">
    <source>
        <dbReference type="Pfam" id="PF11827"/>
    </source>
</evidence>
<name>A0A1I3DV68_9FLAO</name>
<evidence type="ECO:0000256" key="1">
    <source>
        <dbReference type="SAM" id="SignalP"/>
    </source>
</evidence>
<dbReference type="OrthoDB" id="5513217at2"/>
<sequence>MKKFIFTAVLTVFSVITFSAQQNDASISKLFQNYLSIKNALVSDNSDNASKAANEFIKSASMIDFKVLSEGNINVLKKDASQISDSRSIDSQREIFGHLSQNMISLTKNFKLADKSVFVQYCPMADSSWLSSEKEVKNPFYGSSMLSCGSVKSEIK</sequence>
<evidence type="ECO:0000313" key="3">
    <source>
        <dbReference type="EMBL" id="SFH90449.1"/>
    </source>
</evidence>
<gene>
    <name evidence="3" type="ORF">SAMN05443292_0716</name>
</gene>
<dbReference type="Proteomes" id="UP000198931">
    <property type="component" value="Unassembled WGS sequence"/>
</dbReference>
<feature type="signal peptide" evidence="1">
    <location>
        <begin position="1"/>
        <end position="19"/>
    </location>
</feature>
<keyword evidence="1" id="KW-0732">Signal</keyword>
<proteinExistence type="predicted"/>
<dbReference type="EMBL" id="FOQT01000001">
    <property type="protein sequence ID" value="SFH90449.1"/>
    <property type="molecule type" value="Genomic_DNA"/>
</dbReference>